<reference evidence="1" key="1">
    <citation type="journal article" date="2020" name="mSystems">
        <title>Genome- and Community-Level Interaction Insights into Carbon Utilization and Element Cycling Functions of Hydrothermarchaeota in Hydrothermal Sediment.</title>
        <authorList>
            <person name="Zhou Z."/>
            <person name="Liu Y."/>
            <person name="Xu W."/>
            <person name="Pan J."/>
            <person name="Luo Z.H."/>
            <person name="Li M."/>
        </authorList>
    </citation>
    <scope>NUCLEOTIDE SEQUENCE [LARGE SCALE GENOMIC DNA]</scope>
    <source>
        <strain evidence="1">SpSt-477</strain>
    </source>
</reference>
<protein>
    <submittedName>
        <fullName evidence="1">Uncharacterized protein</fullName>
    </submittedName>
</protein>
<dbReference type="EMBL" id="DSUH01000208">
    <property type="protein sequence ID" value="HGU32957.1"/>
    <property type="molecule type" value="Genomic_DNA"/>
</dbReference>
<sequence length="170" mass="19485">MELAHALIDAQRWLASCSPADIDHLRSVCSDIHEAEKRLMSASETYMQRCIQRCEGLCCRNVFLGEVMGFEDFCFILVLRPECFETLFSKASRLNTMFTADCPFLMNGVGPCSLPEAVRPEVCITSFCMQTPDADAAIRAVQARFRKLSRIIRWMHFKRLFRRRIASFSA</sequence>
<dbReference type="AlphaFoldDB" id="A0A7C4RSK6"/>
<organism evidence="1">
    <name type="scientific">Desulfatirhabdium butyrativorans</name>
    <dbReference type="NCBI Taxonomy" id="340467"/>
    <lineage>
        <taxon>Bacteria</taxon>
        <taxon>Pseudomonadati</taxon>
        <taxon>Thermodesulfobacteriota</taxon>
        <taxon>Desulfobacteria</taxon>
        <taxon>Desulfobacterales</taxon>
        <taxon>Desulfatirhabdiaceae</taxon>
        <taxon>Desulfatirhabdium</taxon>
    </lineage>
</organism>
<name>A0A7C4RSK6_9BACT</name>
<proteinExistence type="predicted"/>
<comment type="caution">
    <text evidence="1">The sequence shown here is derived from an EMBL/GenBank/DDBJ whole genome shotgun (WGS) entry which is preliminary data.</text>
</comment>
<gene>
    <name evidence="1" type="ORF">ENS29_08885</name>
</gene>
<accession>A0A7C4RSK6</accession>
<evidence type="ECO:0000313" key="1">
    <source>
        <dbReference type="EMBL" id="HGU32957.1"/>
    </source>
</evidence>